<protein>
    <recommendedName>
        <fullName evidence="1">non-specific serine/threonine protein kinase</fullName>
        <ecNumber evidence="1">2.7.11.1</ecNumber>
    </recommendedName>
</protein>
<dbReference type="PANTHER" id="PTHR47634:SF9">
    <property type="entry name" value="PROTEIN KINASE DOMAIN-CONTAINING PROTEIN-RELATED"/>
    <property type="match status" value="1"/>
</dbReference>
<dbReference type="GO" id="GO:0005634">
    <property type="term" value="C:nucleus"/>
    <property type="evidence" value="ECO:0007669"/>
    <property type="project" value="TreeGrafter"/>
</dbReference>
<dbReference type="GO" id="GO:0000245">
    <property type="term" value="P:spliceosomal complex assembly"/>
    <property type="evidence" value="ECO:0007669"/>
    <property type="project" value="TreeGrafter"/>
</dbReference>
<dbReference type="OrthoDB" id="5979581at2759"/>
<evidence type="ECO:0000256" key="7">
    <source>
        <dbReference type="ARBA" id="ARBA00047899"/>
    </source>
</evidence>
<accession>M3D2W2</accession>
<dbReference type="AlphaFoldDB" id="M3D2W2"/>
<evidence type="ECO:0000256" key="8">
    <source>
        <dbReference type="ARBA" id="ARBA00048679"/>
    </source>
</evidence>
<dbReference type="Pfam" id="PF00069">
    <property type="entry name" value="Pkinase"/>
    <property type="match status" value="1"/>
</dbReference>
<dbReference type="Gene3D" id="3.30.200.20">
    <property type="entry name" value="Phosphorylase Kinase, domain 1"/>
    <property type="match status" value="1"/>
</dbReference>
<keyword evidence="13" id="KW-1185">Reference proteome</keyword>
<dbReference type="InterPro" id="IPR000719">
    <property type="entry name" value="Prot_kinase_dom"/>
</dbReference>
<dbReference type="GO" id="GO:0005524">
    <property type="term" value="F:ATP binding"/>
    <property type="evidence" value="ECO:0007669"/>
    <property type="project" value="UniProtKB-UniRule"/>
</dbReference>
<evidence type="ECO:0000256" key="1">
    <source>
        <dbReference type="ARBA" id="ARBA00012513"/>
    </source>
</evidence>
<evidence type="ECO:0000256" key="5">
    <source>
        <dbReference type="ARBA" id="ARBA00022777"/>
    </source>
</evidence>
<gene>
    <name evidence="12" type="ORF">SEPMUDRAFT_150401</name>
</gene>
<dbReference type="PROSITE" id="PS00108">
    <property type="entry name" value="PROTEIN_KINASE_ST"/>
    <property type="match status" value="1"/>
</dbReference>
<dbReference type="RefSeq" id="XP_016759603.1">
    <property type="nucleotide sequence ID" value="XM_016906152.1"/>
</dbReference>
<evidence type="ECO:0000256" key="9">
    <source>
        <dbReference type="PROSITE-ProRule" id="PRU10141"/>
    </source>
</evidence>
<proteinExistence type="inferred from homology"/>
<evidence type="ECO:0000313" key="13">
    <source>
        <dbReference type="Proteomes" id="UP000016931"/>
    </source>
</evidence>
<comment type="similarity">
    <text evidence="10">Belongs to the protein kinase superfamily.</text>
</comment>
<dbReference type="GO" id="GO:0005737">
    <property type="term" value="C:cytoplasm"/>
    <property type="evidence" value="ECO:0007669"/>
    <property type="project" value="TreeGrafter"/>
</dbReference>
<dbReference type="GO" id="GO:0050684">
    <property type="term" value="P:regulation of mRNA processing"/>
    <property type="evidence" value="ECO:0007669"/>
    <property type="project" value="TreeGrafter"/>
</dbReference>
<feature type="domain" description="Protein kinase" evidence="11">
    <location>
        <begin position="63"/>
        <end position="415"/>
    </location>
</feature>
<dbReference type="EMBL" id="KB456266">
    <property type="protein sequence ID" value="EMF11482.1"/>
    <property type="molecule type" value="Genomic_DNA"/>
</dbReference>
<dbReference type="HOGENOM" id="CLU_000288_81_1_1"/>
<dbReference type="Gene3D" id="1.10.510.10">
    <property type="entry name" value="Transferase(Phosphotransferase) domain 1"/>
    <property type="match status" value="1"/>
</dbReference>
<dbReference type="eggNOG" id="KOG1290">
    <property type="taxonomic scope" value="Eukaryota"/>
</dbReference>
<feature type="binding site" evidence="9">
    <location>
        <position position="92"/>
    </location>
    <ligand>
        <name>ATP</name>
        <dbReference type="ChEBI" id="CHEBI:30616"/>
    </ligand>
</feature>
<evidence type="ECO:0000256" key="2">
    <source>
        <dbReference type="ARBA" id="ARBA00022527"/>
    </source>
</evidence>
<dbReference type="STRING" id="692275.M3D2W2"/>
<comment type="catalytic activity">
    <reaction evidence="8">
        <text>L-seryl-[protein] + ATP = O-phospho-L-seryl-[protein] + ADP + H(+)</text>
        <dbReference type="Rhea" id="RHEA:17989"/>
        <dbReference type="Rhea" id="RHEA-COMP:9863"/>
        <dbReference type="Rhea" id="RHEA-COMP:11604"/>
        <dbReference type="ChEBI" id="CHEBI:15378"/>
        <dbReference type="ChEBI" id="CHEBI:29999"/>
        <dbReference type="ChEBI" id="CHEBI:30616"/>
        <dbReference type="ChEBI" id="CHEBI:83421"/>
        <dbReference type="ChEBI" id="CHEBI:456216"/>
        <dbReference type="EC" id="2.7.11.1"/>
    </reaction>
</comment>
<dbReference type="PANTHER" id="PTHR47634">
    <property type="entry name" value="PROTEIN KINASE DOMAIN-CONTAINING PROTEIN-RELATED"/>
    <property type="match status" value="1"/>
</dbReference>
<comment type="catalytic activity">
    <reaction evidence="7">
        <text>L-threonyl-[protein] + ATP = O-phospho-L-threonyl-[protein] + ADP + H(+)</text>
        <dbReference type="Rhea" id="RHEA:46608"/>
        <dbReference type="Rhea" id="RHEA-COMP:11060"/>
        <dbReference type="Rhea" id="RHEA-COMP:11605"/>
        <dbReference type="ChEBI" id="CHEBI:15378"/>
        <dbReference type="ChEBI" id="CHEBI:30013"/>
        <dbReference type="ChEBI" id="CHEBI:30616"/>
        <dbReference type="ChEBI" id="CHEBI:61977"/>
        <dbReference type="ChEBI" id="CHEBI:456216"/>
        <dbReference type="EC" id="2.7.11.1"/>
    </reaction>
</comment>
<dbReference type="OMA" id="YEIDIWN"/>
<evidence type="ECO:0000256" key="6">
    <source>
        <dbReference type="ARBA" id="ARBA00022840"/>
    </source>
</evidence>
<evidence type="ECO:0000256" key="4">
    <source>
        <dbReference type="ARBA" id="ARBA00022741"/>
    </source>
</evidence>
<dbReference type="InterPro" id="IPR017441">
    <property type="entry name" value="Protein_kinase_ATP_BS"/>
</dbReference>
<dbReference type="InterPro" id="IPR051334">
    <property type="entry name" value="SRPK"/>
</dbReference>
<sequence length="420" mass="47898">MALSVLQRAWKPLLRRAWRPLAFTKQSTVSIPANEKIEEETIPGYLAARYYPVRVGEIFQDRYQVVGKLGFGITSTVWLARDMNECRHVALKVYVRAEAIEDELGTEVDVYKRIAKSPSHHPGRGAVRSLFDSFILDGPNGRHQCLVHQPLWESVLAVKHRNPAGRLPASVLAHILKRLFHALDLLHQECHVAHTDIKEANILLGADKSVLVQFEKDELMEPSPKKELDDGVVYVSRELGIPKEFGEPMLCDFGSAVPLDDGIEHREDIQPDVYRSPEVILEIPWTYSVDIWNVGCMVWDAFEGEHLFTGQDPLENKYRGRAHLAEMIALLGPPPPSLLARAKLRDKFFSDQGEFSVGIPLPASRSLEERETTLRATEDNNEEDRASFLRFMRKMLQWEPEQRSSARDLAEDEWILRHTT</sequence>
<dbReference type="GeneID" id="27903289"/>
<dbReference type="Proteomes" id="UP000016931">
    <property type="component" value="Unassembled WGS sequence"/>
</dbReference>
<dbReference type="EC" id="2.7.11.1" evidence="1"/>
<keyword evidence="3" id="KW-0808">Transferase</keyword>
<evidence type="ECO:0000256" key="3">
    <source>
        <dbReference type="ARBA" id="ARBA00022679"/>
    </source>
</evidence>
<name>M3D2W2_SPHMS</name>
<keyword evidence="4 9" id="KW-0547">Nucleotide-binding</keyword>
<evidence type="ECO:0000259" key="11">
    <source>
        <dbReference type="PROSITE" id="PS50011"/>
    </source>
</evidence>
<dbReference type="SMART" id="SM00220">
    <property type="entry name" value="S_TKc"/>
    <property type="match status" value="1"/>
</dbReference>
<evidence type="ECO:0000313" key="12">
    <source>
        <dbReference type="EMBL" id="EMF11482.1"/>
    </source>
</evidence>
<organism evidence="12 13">
    <name type="scientific">Sphaerulina musiva (strain SO2202)</name>
    <name type="common">Poplar stem canker fungus</name>
    <name type="synonym">Septoria musiva</name>
    <dbReference type="NCBI Taxonomy" id="692275"/>
    <lineage>
        <taxon>Eukaryota</taxon>
        <taxon>Fungi</taxon>
        <taxon>Dikarya</taxon>
        <taxon>Ascomycota</taxon>
        <taxon>Pezizomycotina</taxon>
        <taxon>Dothideomycetes</taxon>
        <taxon>Dothideomycetidae</taxon>
        <taxon>Mycosphaerellales</taxon>
        <taxon>Mycosphaerellaceae</taxon>
        <taxon>Sphaerulina</taxon>
    </lineage>
</organism>
<dbReference type="GO" id="GO:0004674">
    <property type="term" value="F:protein serine/threonine kinase activity"/>
    <property type="evidence" value="ECO:0007669"/>
    <property type="project" value="UniProtKB-KW"/>
</dbReference>
<reference evidence="12 13" key="1">
    <citation type="journal article" date="2012" name="PLoS Pathog.">
        <title>Diverse lifestyles and strategies of plant pathogenesis encoded in the genomes of eighteen Dothideomycetes fungi.</title>
        <authorList>
            <person name="Ohm R.A."/>
            <person name="Feau N."/>
            <person name="Henrissat B."/>
            <person name="Schoch C.L."/>
            <person name="Horwitz B.A."/>
            <person name="Barry K.W."/>
            <person name="Condon B.J."/>
            <person name="Copeland A.C."/>
            <person name="Dhillon B."/>
            <person name="Glaser F."/>
            <person name="Hesse C.N."/>
            <person name="Kosti I."/>
            <person name="LaButti K."/>
            <person name="Lindquist E.A."/>
            <person name="Lucas S."/>
            <person name="Salamov A.A."/>
            <person name="Bradshaw R.E."/>
            <person name="Ciuffetti L."/>
            <person name="Hamelin R.C."/>
            <person name="Kema G.H.J."/>
            <person name="Lawrence C."/>
            <person name="Scott J.A."/>
            <person name="Spatafora J.W."/>
            <person name="Turgeon B.G."/>
            <person name="de Wit P.J.G.M."/>
            <person name="Zhong S."/>
            <person name="Goodwin S.B."/>
            <person name="Grigoriev I.V."/>
        </authorList>
    </citation>
    <scope>NUCLEOTIDE SEQUENCE [LARGE SCALE GENOMIC DNA]</scope>
    <source>
        <strain evidence="12 13">SO2202</strain>
    </source>
</reference>
<dbReference type="InterPro" id="IPR008271">
    <property type="entry name" value="Ser/Thr_kinase_AS"/>
</dbReference>
<dbReference type="InterPro" id="IPR011009">
    <property type="entry name" value="Kinase-like_dom_sf"/>
</dbReference>
<evidence type="ECO:0000256" key="10">
    <source>
        <dbReference type="RuleBase" id="RU000304"/>
    </source>
</evidence>
<keyword evidence="2 10" id="KW-0723">Serine/threonine-protein kinase</keyword>
<dbReference type="PROSITE" id="PS00107">
    <property type="entry name" value="PROTEIN_KINASE_ATP"/>
    <property type="match status" value="1"/>
</dbReference>
<keyword evidence="6 9" id="KW-0067">ATP-binding</keyword>
<dbReference type="SUPFAM" id="SSF56112">
    <property type="entry name" value="Protein kinase-like (PK-like)"/>
    <property type="match status" value="1"/>
</dbReference>
<dbReference type="PROSITE" id="PS50011">
    <property type="entry name" value="PROTEIN_KINASE_DOM"/>
    <property type="match status" value="1"/>
</dbReference>
<keyword evidence="5 12" id="KW-0418">Kinase</keyword>